<protein>
    <submittedName>
        <fullName evidence="1">Uncharacterized protein</fullName>
    </submittedName>
</protein>
<dbReference type="Proteomes" id="UP001206925">
    <property type="component" value="Unassembled WGS sequence"/>
</dbReference>
<organism evidence="1 2">
    <name type="scientific">Ambrosia artemisiifolia</name>
    <name type="common">Common ragweed</name>
    <dbReference type="NCBI Taxonomy" id="4212"/>
    <lineage>
        <taxon>Eukaryota</taxon>
        <taxon>Viridiplantae</taxon>
        <taxon>Streptophyta</taxon>
        <taxon>Embryophyta</taxon>
        <taxon>Tracheophyta</taxon>
        <taxon>Spermatophyta</taxon>
        <taxon>Magnoliopsida</taxon>
        <taxon>eudicotyledons</taxon>
        <taxon>Gunneridae</taxon>
        <taxon>Pentapetalae</taxon>
        <taxon>asterids</taxon>
        <taxon>campanulids</taxon>
        <taxon>Asterales</taxon>
        <taxon>Asteraceae</taxon>
        <taxon>Asteroideae</taxon>
        <taxon>Heliantheae alliance</taxon>
        <taxon>Heliantheae</taxon>
        <taxon>Ambrosia</taxon>
    </lineage>
</organism>
<keyword evidence="2" id="KW-1185">Reference proteome</keyword>
<accession>A0AAD5DIT7</accession>
<sequence length="66" mass="7497">MFIYGIPLRRPGSDKRPANKGTAQKRPQIGVCINRAAEIKHHRFFQGVNLGLNVVQVHPKRVDCFD</sequence>
<dbReference type="AlphaFoldDB" id="A0AAD5DIT7"/>
<dbReference type="EMBL" id="JAMZMK010000005">
    <property type="protein sequence ID" value="KAI7758345.1"/>
    <property type="molecule type" value="Genomic_DNA"/>
</dbReference>
<evidence type="ECO:0000313" key="2">
    <source>
        <dbReference type="Proteomes" id="UP001206925"/>
    </source>
</evidence>
<name>A0AAD5DIT7_AMBAR</name>
<comment type="caution">
    <text evidence="1">The sequence shown here is derived from an EMBL/GenBank/DDBJ whole genome shotgun (WGS) entry which is preliminary data.</text>
</comment>
<evidence type="ECO:0000313" key="1">
    <source>
        <dbReference type="EMBL" id="KAI7758345.1"/>
    </source>
</evidence>
<proteinExistence type="predicted"/>
<reference evidence="1" key="1">
    <citation type="submission" date="2022-06" db="EMBL/GenBank/DDBJ databases">
        <title>Uncovering the hologenomic basis of an extraordinary plant invasion.</title>
        <authorList>
            <person name="Bieker V.C."/>
            <person name="Martin M.D."/>
            <person name="Gilbert T."/>
            <person name="Hodgins K."/>
            <person name="Battlay P."/>
            <person name="Petersen B."/>
            <person name="Wilson J."/>
        </authorList>
    </citation>
    <scope>NUCLEOTIDE SEQUENCE</scope>
    <source>
        <strain evidence="1">AA19_3_7</strain>
        <tissue evidence="1">Leaf</tissue>
    </source>
</reference>
<gene>
    <name evidence="1" type="ORF">M8C21_013706</name>
</gene>